<name>A0ABP0M9L4_9DINO</name>
<dbReference type="EMBL" id="CAXAMN010016446">
    <property type="protein sequence ID" value="CAK9048192.1"/>
    <property type="molecule type" value="Genomic_DNA"/>
</dbReference>
<dbReference type="PANTHER" id="PTHR10997">
    <property type="entry name" value="IMPORTIN-7, 8, 11"/>
    <property type="match status" value="1"/>
</dbReference>
<evidence type="ECO:0000313" key="3">
    <source>
        <dbReference type="Proteomes" id="UP001642484"/>
    </source>
</evidence>
<accession>A0ABP0M9L4</accession>
<feature type="domain" description="Importin-7/11-like TPR repeats" evidence="1">
    <location>
        <begin position="418"/>
        <end position="750"/>
    </location>
</feature>
<evidence type="ECO:0000259" key="1">
    <source>
        <dbReference type="Pfam" id="PF25758"/>
    </source>
</evidence>
<dbReference type="Pfam" id="PF25758">
    <property type="entry name" value="TPR_IPO11"/>
    <property type="match status" value="1"/>
</dbReference>
<dbReference type="PANTHER" id="PTHR10997:SF9">
    <property type="entry name" value="IMPORTIN-9"/>
    <property type="match status" value="1"/>
</dbReference>
<dbReference type="Proteomes" id="UP001642484">
    <property type="component" value="Unassembled WGS sequence"/>
</dbReference>
<evidence type="ECO:0000313" key="2">
    <source>
        <dbReference type="EMBL" id="CAK9048192.1"/>
    </source>
</evidence>
<protein>
    <recommendedName>
        <fullName evidence="1">Importin-7/11-like TPR repeats domain-containing protein</fullName>
    </recommendedName>
</protein>
<dbReference type="Gene3D" id="1.25.10.10">
    <property type="entry name" value="Leucine-rich Repeat Variant"/>
    <property type="match status" value="1"/>
</dbReference>
<dbReference type="InterPro" id="IPR058669">
    <property type="entry name" value="TPR_IPO7/11-like"/>
</dbReference>
<gene>
    <name evidence="2" type="ORF">CCMP2556_LOCUS24839</name>
</gene>
<dbReference type="InterPro" id="IPR016024">
    <property type="entry name" value="ARM-type_fold"/>
</dbReference>
<comment type="caution">
    <text evidence="2">The sequence shown here is derived from an EMBL/GenBank/DDBJ whole genome shotgun (WGS) entry which is preliminary data.</text>
</comment>
<reference evidence="2 3" key="1">
    <citation type="submission" date="2024-02" db="EMBL/GenBank/DDBJ databases">
        <authorList>
            <person name="Chen Y."/>
            <person name="Shah S."/>
            <person name="Dougan E. K."/>
            <person name="Thang M."/>
            <person name="Chan C."/>
        </authorList>
    </citation>
    <scope>NUCLEOTIDE SEQUENCE [LARGE SCALE GENOMIC DNA]</scope>
</reference>
<keyword evidence="3" id="KW-1185">Reference proteome</keyword>
<dbReference type="SUPFAM" id="SSF48371">
    <property type="entry name" value="ARM repeat"/>
    <property type="match status" value="1"/>
</dbReference>
<proteinExistence type="predicted"/>
<dbReference type="InterPro" id="IPR011989">
    <property type="entry name" value="ARM-like"/>
</dbReference>
<organism evidence="2 3">
    <name type="scientific">Durusdinium trenchii</name>
    <dbReference type="NCBI Taxonomy" id="1381693"/>
    <lineage>
        <taxon>Eukaryota</taxon>
        <taxon>Sar</taxon>
        <taxon>Alveolata</taxon>
        <taxon>Dinophyceae</taxon>
        <taxon>Suessiales</taxon>
        <taxon>Symbiodiniaceae</taxon>
        <taxon>Durusdinium</taxon>
    </lineage>
</organism>
<sequence length="782" mass="85706">MAEWHDQELCRLLLSLNSAERSERQQAEQALEGAKCSAGFAARCSAFGACGPSSQEALPLRQLAMTIVRQITQKNWSQLAAADQSACREALLRGLGQASIEGLLLICIANVRSAGAWPDLDLRLSQGLSLKSGDAEANTCVECIIALLEEGNLDVLKSLGQLQAPLLQLVSSEVTPALRRTCVRAHLQSVTAVMTSQHTEAQQGVEHTLPQWLEAYAKLCEGQSSWPPTERIKNTFAVLQAVTALCRFRELVPTALSLAAKLSGDKAAPEFLRARAFSLLHRLGDTVTALVTQEVPHLLEAAAAGLAPSEPLIVRVSACRVFCRFLTATADETLREDLLLKKGVLASLGALLRDADEELLHLCLESLCIIVKKCPKTMAAVEGDLCPLTVQIWRRCAADPMVHMQVLDLVSCCVFVDQRLQRAMEEHLLPVVHSDLQSEPHLACSAMGLFGVLLKHSAVPFGPEVLNCAGLLLAKAMQSDESMMLQNACETLVLLVQRSASQGAELLEQLLRFAERLLGPDLEDDACLYVGPLAMLLFANYGRMLPAQLQVGLLQALVLRLARAERPYLRQELVVVFARLLHEDLNGSLQALAGMEVPAKDAIRGGLELLMSTWLAVAPEIRARRARNVTVSALCRVHERSKEDSQLRSLLGEAATPERLLQAILSGLEFENLRCGQLREAERNQVLEDSDEEDEEADDETRKQNVLLSDFLDLEDVDSDGSEGDTFQDLERKDPLAEMDLQKVLAQYLVNQECQDPELRQRMMQAIQEASSLVSMSGGYAQ</sequence>